<dbReference type="OrthoDB" id="1068471at2759"/>
<evidence type="ECO:0000256" key="2">
    <source>
        <dbReference type="ARBA" id="ARBA00022490"/>
    </source>
</evidence>
<dbReference type="GO" id="GO:0071013">
    <property type="term" value="C:catalytic step 2 spliceosome"/>
    <property type="evidence" value="ECO:0007669"/>
    <property type="project" value="TreeGrafter"/>
</dbReference>
<gene>
    <name evidence="7" type="primary">Mo00382</name>
    <name evidence="7" type="ORF">E5Q_00382</name>
</gene>
<proteinExistence type="inferred from homology"/>
<evidence type="ECO:0000256" key="4">
    <source>
        <dbReference type="ARBA" id="ARBA00022737"/>
    </source>
</evidence>
<keyword evidence="2" id="KW-0963">Cytoplasm</keyword>
<name>G7DT89_MIXOS</name>
<evidence type="ECO:0000313" key="8">
    <source>
        <dbReference type="Proteomes" id="UP000009131"/>
    </source>
</evidence>
<sequence>MTCQQVRLTAESCMSEVSLLRSLEGHKGPVNTVVYNSNGSYCLSGGQDRSVKLWNPTKASLIKSYEAHGYEVLGISVSHDSTRFASCGGDRSVFLWDVATGATIKRLGGHTGRVNAVAFNADATVLASGSFDATVRLWDIKAQSPHPIQILPDAKDSITSIAINGSDLVTGSVDGTVRWYDLRMGVLRSDLLDAPVTSVAISRDRQTILASSLDSAVRLMDASSGDCLQTYKGHKNDSYRVQSCFGYAERTVMSGDESGQIFVWDLAEGRAVQVVEAHTRSVLWLSQHPSADEQLSCGRDGAIHVWHKSDA</sequence>
<dbReference type="InterPro" id="IPR020472">
    <property type="entry name" value="WD40_PAC1"/>
</dbReference>
<dbReference type="SMART" id="SM00320">
    <property type="entry name" value="WD40"/>
    <property type="match status" value="7"/>
</dbReference>
<dbReference type="CDD" id="cd00200">
    <property type="entry name" value="WD40"/>
    <property type="match status" value="1"/>
</dbReference>
<dbReference type="GO" id="GO:0005737">
    <property type="term" value="C:cytoplasm"/>
    <property type="evidence" value="ECO:0007669"/>
    <property type="project" value="UniProtKB-SubCell"/>
</dbReference>
<keyword evidence="8" id="KW-1185">Reference proteome</keyword>
<dbReference type="HOGENOM" id="CLU_000288_57_1_1"/>
<keyword evidence="4" id="KW-0677">Repeat</keyword>
<dbReference type="InParanoid" id="G7DT89"/>
<dbReference type="PANTHER" id="PTHR22842">
    <property type="entry name" value="WD40 REPEAT PROTEIN"/>
    <property type="match status" value="1"/>
</dbReference>
<dbReference type="STRING" id="764103.G7DT89"/>
<evidence type="ECO:0000256" key="3">
    <source>
        <dbReference type="ARBA" id="ARBA00022574"/>
    </source>
</evidence>
<dbReference type="PROSITE" id="PS50294">
    <property type="entry name" value="WD_REPEATS_REGION"/>
    <property type="match status" value="4"/>
</dbReference>
<dbReference type="PANTHER" id="PTHR22842:SF3">
    <property type="entry name" value="WD REPEAT DOMAIN-CONTAINING PROTEIN 83"/>
    <property type="match status" value="1"/>
</dbReference>
<organism evidence="7 8">
    <name type="scientific">Mixia osmundae (strain CBS 9802 / IAM 14324 / JCM 22182 / KY 12970)</name>
    <dbReference type="NCBI Taxonomy" id="764103"/>
    <lineage>
        <taxon>Eukaryota</taxon>
        <taxon>Fungi</taxon>
        <taxon>Dikarya</taxon>
        <taxon>Basidiomycota</taxon>
        <taxon>Pucciniomycotina</taxon>
        <taxon>Mixiomycetes</taxon>
        <taxon>Mixiales</taxon>
        <taxon>Mixiaceae</taxon>
        <taxon>Mixia</taxon>
    </lineage>
</organism>
<comment type="subcellular location">
    <subcellularLocation>
        <location evidence="1">Cytoplasm</location>
    </subcellularLocation>
</comment>
<dbReference type="InterPro" id="IPR019775">
    <property type="entry name" value="WD40_repeat_CS"/>
</dbReference>
<evidence type="ECO:0000313" key="7">
    <source>
        <dbReference type="EMBL" id="GAA93736.1"/>
    </source>
</evidence>
<dbReference type="PROSITE" id="PS00678">
    <property type="entry name" value="WD_REPEATS_1"/>
    <property type="match status" value="1"/>
</dbReference>
<feature type="repeat" description="WD" evidence="6">
    <location>
        <begin position="107"/>
        <end position="141"/>
    </location>
</feature>
<dbReference type="InterPro" id="IPR036322">
    <property type="entry name" value="WD40_repeat_dom_sf"/>
</dbReference>
<evidence type="ECO:0000256" key="5">
    <source>
        <dbReference type="ARBA" id="ARBA00038145"/>
    </source>
</evidence>
<dbReference type="GO" id="GO:0000398">
    <property type="term" value="P:mRNA splicing, via spliceosome"/>
    <property type="evidence" value="ECO:0007669"/>
    <property type="project" value="TreeGrafter"/>
</dbReference>
<dbReference type="RefSeq" id="XP_014571482.1">
    <property type="nucleotide sequence ID" value="XM_014715996.1"/>
</dbReference>
<comment type="similarity">
    <text evidence="5">Belongs to the WD repeat MORG1 family.</text>
</comment>
<reference evidence="7 8" key="2">
    <citation type="journal article" date="2012" name="Open Biol.">
        <title>Characteristics of nucleosomes and linker DNA regions on the genome of the basidiomycete Mixia osmundae revealed by mono- and dinucleosome mapping.</title>
        <authorList>
            <person name="Nishida H."/>
            <person name="Kondo S."/>
            <person name="Matsumoto T."/>
            <person name="Suzuki Y."/>
            <person name="Yoshikawa H."/>
            <person name="Taylor T.D."/>
            <person name="Sugiyama J."/>
        </authorList>
    </citation>
    <scope>NUCLEOTIDE SEQUENCE [LARGE SCALE GENOMIC DNA]</scope>
    <source>
        <strain evidence="8">CBS 9802 / IAM 14324 / JCM 22182 / KY 12970</strain>
    </source>
</reference>
<evidence type="ECO:0000256" key="1">
    <source>
        <dbReference type="ARBA" id="ARBA00004496"/>
    </source>
</evidence>
<dbReference type="Gene3D" id="2.130.10.10">
    <property type="entry name" value="YVTN repeat-like/Quinoprotein amine dehydrogenase"/>
    <property type="match status" value="1"/>
</dbReference>
<dbReference type="AlphaFoldDB" id="G7DT89"/>
<dbReference type="EMBL" id="BABT02000025">
    <property type="protein sequence ID" value="GAA93736.1"/>
    <property type="molecule type" value="Genomic_DNA"/>
</dbReference>
<dbReference type="Pfam" id="PF00400">
    <property type="entry name" value="WD40"/>
    <property type="match status" value="7"/>
</dbReference>
<dbReference type="InterPro" id="IPR001680">
    <property type="entry name" value="WD40_rpt"/>
</dbReference>
<protein>
    <submittedName>
        <fullName evidence="7">Uncharacterized protein</fullName>
    </submittedName>
</protein>
<feature type="repeat" description="WD" evidence="6">
    <location>
        <begin position="275"/>
        <end position="311"/>
    </location>
</feature>
<dbReference type="FunCoup" id="G7DT89">
    <property type="interactions" value="127"/>
</dbReference>
<feature type="repeat" description="WD" evidence="6">
    <location>
        <begin position="23"/>
        <end position="64"/>
    </location>
</feature>
<comment type="caution">
    <text evidence="7">The sequence shown here is derived from an EMBL/GenBank/DDBJ whole genome shotgun (WGS) entry which is preliminary data.</text>
</comment>
<dbReference type="OMA" id="MCWDIRT"/>
<dbReference type="PROSITE" id="PS50082">
    <property type="entry name" value="WD_REPEATS_2"/>
    <property type="match status" value="4"/>
</dbReference>
<dbReference type="SUPFAM" id="SSF50978">
    <property type="entry name" value="WD40 repeat-like"/>
    <property type="match status" value="1"/>
</dbReference>
<feature type="repeat" description="WD" evidence="6">
    <location>
        <begin position="65"/>
        <end position="106"/>
    </location>
</feature>
<dbReference type="PRINTS" id="PR00320">
    <property type="entry name" value="GPROTEINBRPT"/>
</dbReference>
<accession>G7DT89</accession>
<dbReference type="InterPro" id="IPR015943">
    <property type="entry name" value="WD40/YVTN_repeat-like_dom_sf"/>
</dbReference>
<reference evidence="7 8" key="1">
    <citation type="journal article" date="2011" name="J. Gen. Appl. Microbiol.">
        <title>Draft genome sequencing of the enigmatic basidiomycete Mixia osmundae.</title>
        <authorList>
            <person name="Nishida H."/>
            <person name="Nagatsuka Y."/>
            <person name="Sugiyama J."/>
        </authorList>
    </citation>
    <scope>NUCLEOTIDE SEQUENCE [LARGE SCALE GENOMIC DNA]</scope>
    <source>
        <strain evidence="8">CBS 9802 / IAM 14324 / JCM 22182 / KY 12970</strain>
    </source>
</reference>
<dbReference type="InterPro" id="IPR051980">
    <property type="entry name" value="WD_repeat_MORG1"/>
</dbReference>
<evidence type="ECO:0000256" key="6">
    <source>
        <dbReference type="PROSITE-ProRule" id="PRU00221"/>
    </source>
</evidence>
<dbReference type="eggNOG" id="KOG0316">
    <property type="taxonomic scope" value="Eukaryota"/>
</dbReference>
<keyword evidence="3 6" id="KW-0853">WD repeat</keyword>
<dbReference type="Proteomes" id="UP000009131">
    <property type="component" value="Unassembled WGS sequence"/>
</dbReference>